<evidence type="ECO:0000313" key="2">
    <source>
        <dbReference type="Proteomes" id="UP000811246"/>
    </source>
</evidence>
<dbReference type="PANTHER" id="PTHR33116:SF80">
    <property type="entry name" value="REVERSE TRANSCRIPTASE ZINC-BINDING DOMAIN-CONTAINING PROTEIN"/>
    <property type="match status" value="1"/>
</dbReference>
<evidence type="ECO:0008006" key="3">
    <source>
        <dbReference type="Google" id="ProtNLM"/>
    </source>
</evidence>
<dbReference type="PANTHER" id="PTHR33116">
    <property type="entry name" value="REVERSE TRANSCRIPTASE ZINC-BINDING DOMAIN-CONTAINING PROTEIN-RELATED-RELATED"/>
    <property type="match status" value="1"/>
</dbReference>
<organism evidence="1 2">
    <name type="scientific">Carya illinoinensis</name>
    <name type="common">Pecan</name>
    <dbReference type="NCBI Taxonomy" id="32201"/>
    <lineage>
        <taxon>Eukaryota</taxon>
        <taxon>Viridiplantae</taxon>
        <taxon>Streptophyta</taxon>
        <taxon>Embryophyta</taxon>
        <taxon>Tracheophyta</taxon>
        <taxon>Spermatophyta</taxon>
        <taxon>Magnoliopsida</taxon>
        <taxon>eudicotyledons</taxon>
        <taxon>Gunneridae</taxon>
        <taxon>Pentapetalae</taxon>
        <taxon>rosids</taxon>
        <taxon>fabids</taxon>
        <taxon>Fagales</taxon>
        <taxon>Juglandaceae</taxon>
        <taxon>Carya</taxon>
    </lineage>
</organism>
<comment type="caution">
    <text evidence="1">The sequence shown here is derived from an EMBL/GenBank/DDBJ whole genome shotgun (WGS) entry which is preliminary data.</text>
</comment>
<dbReference type="Proteomes" id="UP000811246">
    <property type="component" value="Unassembled WGS sequence"/>
</dbReference>
<reference evidence="1" key="1">
    <citation type="submission" date="2021-01" db="EMBL/GenBank/DDBJ databases">
        <authorList>
            <person name="Lovell J.T."/>
            <person name="Bentley N."/>
            <person name="Bhattarai G."/>
            <person name="Jenkins J.W."/>
            <person name="Sreedasyam A."/>
            <person name="Alarcon Y."/>
            <person name="Bock C."/>
            <person name="Boston L."/>
            <person name="Carlson J."/>
            <person name="Cervantes K."/>
            <person name="Clermont K."/>
            <person name="Krom N."/>
            <person name="Kubenka K."/>
            <person name="Mamidi S."/>
            <person name="Mattison C."/>
            <person name="Monteros M."/>
            <person name="Pisani C."/>
            <person name="Plott C."/>
            <person name="Rajasekar S."/>
            <person name="Rhein H.S."/>
            <person name="Rohla C."/>
            <person name="Song M."/>
            <person name="Hilaire R.S."/>
            <person name="Shu S."/>
            <person name="Wells L."/>
            <person name="Wang X."/>
            <person name="Webber J."/>
            <person name="Heerema R.J."/>
            <person name="Klein P."/>
            <person name="Conner P."/>
            <person name="Grauke L."/>
            <person name="Grimwood J."/>
            <person name="Schmutz J."/>
            <person name="Randall J.J."/>
        </authorList>
    </citation>
    <scope>NUCLEOTIDE SEQUENCE</scope>
    <source>
        <tissue evidence="1">Leaf</tissue>
    </source>
</reference>
<name>A0A922A1R0_CARIL</name>
<dbReference type="AlphaFoldDB" id="A0A922A1R0"/>
<dbReference type="EMBL" id="MU229000">
    <property type="protein sequence ID" value="KAG6618243.1"/>
    <property type="molecule type" value="Genomic_DNA"/>
</dbReference>
<proteinExistence type="predicted"/>
<gene>
    <name evidence="1" type="ORF">I3842_Q117300</name>
</gene>
<sequence>MYVDDEVIFTNGDHNSIYCLLKILSTYENWSGQLISKDKAALLFLNKISTARKCNLKRITGFSKGKFPFKYLGVPIVLGRLKIADLKELVNKVSKKISSWKVRLLFVGSQNHHCCYKSIVELFFFWAKVKEEGKKWFA</sequence>
<evidence type="ECO:0000313" key="1">
    <source>
        <dbReference type="EMBL" id="KAG6618243.1"/>
    </source>
</evidence>
<protein>
    <recommendedName>
        <fullName evidence="3">Reverse transcriptase domain-containing protein</fullName>
    </recommendedName>
</protein>
<accession>A0A922A1R0</accession>